<gene>
    <name evidence="1" type="ORF">OZSIB_2652</name>
</gene>
<proteinExistence type="predicted"/>
<dbReference type="AlphaFoldDB" id="A0A367ZRJ5"/>
<accession>A0A367ZRJ5</accession>
<sequence length="384" mass="42754">MEILLIHTTASPQIRYGRLQKAAGRTAPLGLACLEAAFPGRLALVDLQHRGSGALEAVAAALDGLLANLWPSPWPRVRAVVVQAASDWTEETSATLAQAIRERFPEARLVLGGEIRRRFLPHWDALVLGTGHRLVAGLLAGDHPSGWSETLAADLREPLPVPASPLTDAAGYTASAEKQITGRTIAVYQPWLGLLDRTQILCTRPPIPFLARLVPWLQRSGFDAVAFAAPVWPAAAYEELQEICFQQRFPFSLAVSDPSEAAAIARLPTGFLDRLWLFPGNREDLLEAFSAIAPRFGEMEVRLGLRLRHDLARSPFLESLMECCEHLSIKLPGEWESALLRRVLVDFYLRQGRLWQHLWRLRSARDLLTFMRGAYGLFDLVIRR</sequence>
<dbReference type="Proteomes" id="UP000252355">
    <property type="component" value="Unassembled WGS sequence"/>
</dbReference>
<comment type="caution">
    <text evidence="1">The sequence shown here is derived from an EMBL/GenBank/DDBJ whole genome shotgun (WGS) entry which is preliminary data.</text>
</comment>
<evidence type="ECO:0000313" key="2">
    <source>
        <dbReference type="Proteomes" id="UP000252355"/>
    </source>
</evidence>
<name>A0A367ZRJ5_9BACT</name>
<protein>
    <submittedName>
        <fullName evidence="1">Uncharacterized protein</fullName>
    </submittedName>
</protein>
<organism evidence="1 2">
    <name type="scientific">Candidatus Ozemobacter sibiricus</name>
    <dbReference type="NCBI Taxonomy" id="2268124"/>
    <lineage>
        <taxon>Bacteria</taxon>
        <taxon>Candidatus Ozemobacteria</taxon>
        <taxon>Candidatus Ozemobacterales</taxon>
        <taxon>Candidatus Ozemobacteraceae</taxon>
        <taxon>Candidatus Ozemobacter</taxon>
    </lineage>
</organism>
<reference evidence="1 2" key="1">
    <citation type="submission" date="2018-05" db="EMBL/GenBank/DDBJ databases">
        <title>A metagenomic window into the 2 km-deep terrestrial subsurface aquifer revealed taxonomically and functionally diverse microbial community comprising novel uncultured bacterial lineages.</title>
        <authorList>
            <person name="Kadnikov V.V."/>
            <person name="Mardanov A.V."/>
            <person name="Beletsky A.V."/>
            <person name="Banks D."/>
            <person name="Pimenov N.V."/>
            <person name="Frank Y.A."/>
            <person name="Karnachuk O.V."/>
            <person name="Ravin N.V."/>
        </authorList>
    </citation>
    <scope>NUCLEOTIDE SEQUENCE [LARGE SCALE GENOMIC DNA]</scope>
    <source>
        <strain evidence="1">BY5</strain>
    </source>
</reference>
<evidence type="ECO:0000313" key="1">
    <source>
        <dbReference type="EMBL" id="RCK80764.1"/>
    </source>
</evidence>
<dbReference type="EMBL" id="QOQW01000004">
    <property type="protein sequence ID" value="RCK80764.1"/>
    <property type="molecule type" value="Genomic_DNA"/>
</dbReference>